<dbReference type="InterPro" id="IPR036397">
    <property type="entry name" value="RNaseH_sf"/>
</dbReference>
<evidence type="ECO:0000313" key="4">
    <source>
        <dbReference type="Proteomes" id="UP000724874"/>
    </source>
</evidence>
<accession>A0A9P5P372</accession>
<dbReference type="EMBL" id="JADNYJ010000001">
    <property type="protein sequence ID" value="KAF8913990.1"/>
    <property type="molecule type" value="Genomic_DNA"/>
</dbReference>
<protein>
    <recommendedName>
        <fullName evidence="2">Gfd2/YDR514C-like C-terminal domain-containing protein</fullName>
    </recommendedName>
</protein>
<evidence type="ECO:0000313" key="3">
    <source>
        <dbReference type="EMBL" id="KAF8913990.1"/>
    </source>
</evidence>
<gene>
    <name evidence="3" type="ORF">CPB84DRAFT_1832796</name>
</gene>
<dbReference type="Proteomes" id="UP000724874">
    <property type="component" value="Unassembled WGS sequence"/>
</dbReference>
<dbReference type="GO" id="GO:0005634">
    <property type="term" value="C:nucleus"/>
    <property type="evidence" value="ECO:0007669"/>
    <property type="project" value="TreeGrafter"/>
</dbReference>
<dbReference type="InterPro" id="IPR012337">
    <property type="entry name" value="RNaseH-like_sf"/>
</dbReference>
<dbReference type="AlphaFoldDB" id="A0A9P5P372"/>
<name>A0A9P5P372_GYMJU</name>
<dbReference type="SUPFAM" id="SSF53098">
    <property type="entry name" value="Ribonuclease H-like"/>
    <property type="match status" value="1"/>
</dbReference>
<organism evidence="3 4">
    <name type="scientific">Gymnopilus junonius</name>
    <name type="common">Spectacular rustgill mushroom</name>
    <name type="synonym">Gymnopilus spectabilis subsp. junonius</name>
    <dbReference type="NCBI Taxonomy" id="109634"/>
    <lineage>
        <taxon>Eukaryota</taxon>
        <taxon>Fungi</taxon>
        <taxon>Dikarya</taxon>
        <taxon>Basidiomycota</taxon>
        <taxon>Agaricomycotina</taxon>
        <taxon>Agaricomycetes</taxon>
        <taxon>Agaricomycetidae</taxon>
        <taxon>Agaricales</taxon>
        <taxon>Agaricineae</taxon>
        <taxon>Hymenogastraceae</taxon>
        <taxon>Gymnopilus</taxon>
    </lineage>
</organism>
<proteinExistence type="predicted"/>
<keyword evidence="4" id="KW-1185">Reference proteome</keyword>
<dbReference type="GO" id="GO:0003676">
    <property type="term" value="F:nucleic acid binding"/>
    <property type="evidence" value="ECO:0007669"/>
    <property type="project" value="InterPro"/>
</dbReference>
<dbReference type="InterPro" id="IPR048519">
    <property type="entry name" value="Gfd2/YDR514C-like_C"/>
</dbReference>
<dbReference type="Pfam" id="PF21762">
    <property type="entry name" value="DEDDh_C"/>
    <property type="match status" value="1"/>
</dbReference>
<comment type="caution">
    <text evidence="3">The sequence shown here is derived from an EMBL/GenBank/DDBJ whole genome shotgun (WGS) entry which is preliminary data.</text>
</comment>
<dbReference type="InterPro" id="IPR040151">
    <property type="entry name" value="Gfd2/YDR514C-like"/>
</dbReference>
<dbReference type="PANTHER" id="PTHR28083:SF1">
    <property type="entry name" value="GOOD FOR FULL DBP5 ACTIVITY PROTEIN 2"/>
    <property type="match status" value="1"/>
</dbReference>
<sequence length="401" mass="45749">MPAEVPVVTGYYRYTDIWFEWSQALPDIEDRAPVKAILAHDSVVHPDHPLHVEGINGVQMYIGTFETGEARLLFSSAQIDYLRYWLHAMQLTKHIVPLPYSDCLLTESNLKTVSPVVYPDGGSLRQAIKVIDKNNKRLKGSNPQLTHRRHLFERVRAFWAAKKGIWCAVDFEAWERDHTVLTEFGWSIIGWKDGSPVEDHGHLIVDEARMYTNTQYVPDYRYDYKHGESEIVKKAVFKEKIPILLDSLKDYGPVFLVFHDNSQDIKDLKNLNVNLENMSYLMPDAVPNSGIFVIDTSDLIGALLGEGAGDKRSLEKTCNLLQIPTEYLHNAGNDAHYTLLSMKEMASGDPVDVQREKRWPNQTPVGVKVELKPWEEDSDYSDEEGVMPPLPDFNPLETDTH</sequence>
<feature type="region of interest" description="Disordered" evidence="1">
    <location>
        <begin position="373"/>
        <end position="401"/>
    </location>
</feature>
<reference evidence="3" key="1">
    <citation type="submission" date="2020-11" db="EMBL/GenBank/DDBJ databases">
        <authorList>
            <consortium name="DOE Joint Genome Institute"/>
            <person name="Ahrendt S."/>
            <person name="Riley R."/>
            <person name="Andreopoulos W."/>
            <person name="LaButti K."/>
            <person name="Pangilinan J."/>
            <person name="Ruiz-duenas F.J."/>
            <person name="Barrasa J.M."/>
            <person name="Sanchez-Garcia M."/>
            <person name="Camarero S."/>
            <person name="Miyauchi S."/>
            <person name="Serrano A."/>
            <person name="Linde D."/>
            <person name="Babiker R."/>
            <person name="Drula E."/>
            <person name="Ayuso-Fernandez I."/>
            <person name="Pacheco R."/>
            <person name="Padilla G."/>
            <person name="Ferreira P."/>
            <person name="Barriuso J."/>
            <person name="Kellner H."/>
            <person name="Castanera R."/>
            <person name="Alfaro M."/>
            <person name="Ramirez L."/>
            <person name="Pisabarro A.G."/>
            <person name="Kuo A."/>
            <person name="Tritt A."/>
            <person name="Lipzen A."/>
            <person name="He G."/>
            <person name="Yan M."/>
            <person name="Ng V."/>
            <person name="Cullen D."/>
            <person name="Martin F."/>
            <person name="Rosso M.-N."/>
            <person name="Henrissat B."/>
            <person name="Hibbett D."/>
            <person name="Martinez A.T."/>
            <person name="Grigoriev I.V."/>
        </authorList>
    </citation>
    <scope>NUCLEOTIDE SEQUENCE</scope>
    <source>
        <strain evidence="3">AH 44721</strain>
    </source>
</reference>
<feature type="compositionally biased region" description="Acidic residues" evidence="1">
    <location>
        <begin position="376"/>
        <end position="385"/>
    </location>
</feature>
<evidence type="ECO:0000259" key="2">
    <source>
        <dbReference type="Pfam" id="PF21762"/>
    </source>
</evidence>
<dbReference type="Gene3D" id="3.30.420.10">
    <property type="entry name" value="Ribonuclease H-like superfamily/Ribonuclease H"/>
    <property type="match status" value="1"/>
</dbReference>
<evidence type="ECO:0000256" key="1">
    <source>
        <dbReference type="SAM" id="MobiDB-lite"/>
    </source>
</evidence>
<feature type="domain" description="Gfd2/YDR514C-like C-terminal" evidence="2">
    <location>
        <begin position="165"/>
        <end position="345"/>
    </location>
</feature>
<dbReference type="OrthoDB" id="5953249at2759"/>
<dbReference type="PANTHER" id="PTHR28083">
    <property type="entry name" value="GOOD FOR FULL DBP5 ACTIVITY PROTEIN 2"/>
    <property type="match status" value="1"/>
</dbReference>